<dbReference type="PRINTS" id="PR00313">
    <property type="entry name" value="CABNDNGRPT"/>
</dbReference>
<keyword evidence="4" id="KW-1185">Reference proteome</keyword>
<dbReference type="PROSITE" id="PS00330">
    <property type="entry name" value="HEMOLYSIN_CALCIUM"/>
    <property type="match status" value="5"/>
</dbReference>
<evidence type="ECO:0000313" key="3">
    <source>
        <dbReference type="EMBL" id="AMW34654.1"/>
    </source>
</evidence>
<dbReference type="GO" id="GO:0005509">
    <property type="term" value="F:calcium ion binding"/>
    <property type="evidence" value="ECO:0007669"/>
    <property type="project" value="InterPro"/>
</dbReference>
<comment type="subcellular location">
    <subcellularLocation>
        <location evidence="1">Secreted</location>
    </subcellularLocation>
</comment>
<keyword evidence="2" id="KW-0964">Secreted</keyword>
<dbReference type="Proteomes" id="UP000076066">
    <property type="component" value="Chromosome"/>
</dbReference>
<dbReference type="STRING" id="1549855.AY555_05065"/>
<dbReference type="AlphaFoldDB" id="A0A143DD43"/>
<evidence type="ECO:0000256" key="1">
    <source>
        <dbReference type="ARBA" id="ARBA00004613"/>
    </source>
</evidence>
<dbReference type="EMBL" id="CP014525">
    <property type="protein sequence ID" value="AMW34654.1"/>
    <property type="molecule type" value="Genomic_DNA"/>
</dbReference>
<dbReference type="OrthoDB" id="7366341at2"/>
<name>A0A143DD43_9PROT</name>
<dbReference type="InterPro" id="IPR019960">
    <property type="entry name" value="T1SS_VCA0849"/>
</dbReference>
<accession>A0A143DD43</accession>
<dbReference type="KEGG" id="hjo:AY555_05065"/>
<dbReference type="InterPro" id="IPR050557">
    <property type="entry name" value="RTX_toxin/Mannuronan_C5-epim"/>
</dbReference>
<dbReference type="PANTHER" id="PTHR38340:SF1">
    <property type="entry name" value="S-LAYER PROTEIN"/>
    <property type="match status" value="1"/>
</dbReference>
<sequence length="436" mass="45679">MLSVTNHSTYDSKTVPSSVGLVLVGGATSDTLQGSHRSDVLVGGDGSDTLYGGNGADTLVGGDGDDTLYGGRGADLLDGQGDNDRLYGGPGRDILSGGDGNDFLNGGRGNDTLVGGVGDDVLIGGVGADVLVGGPGADRFRYRSASEALGDVLMDFDPQQGDRIEMRLLDVGLGLDSWHGFAFTYEAPAPFSVWFTLPEIVEPTFFPWGAEELTVSRKGGNIKLCGDTDGNPETLEIDMVIRGMDSLDGAHLDLPTVSGGIADFSSLNRYQVIDLSQRSDITSVLGPRDTGAKICSGDLDTLIIGGNQDDILIGSVGDDVLLGGRGSDSLTGGRGADRFWFWYVEGETGEDTITDFSRDEGDRIDLSRIDVDKNTDGRQPLSFSGSTPTPYSVWYKMGEDGVSAVCSVDMDGDPASAEIRIMVQGTAVLAGPDFLL</sequence>
<proteinExistence type="predicted"/>
<dbReference type="Pfam" id="PF00353">
    <property type="entry name" value="HemolysinCabind"/>
    <property type="match status" value="3"/>
</dbReference>
<dbReference type="PANTHER" id="PTHR38340">
    <property type="entry name" value="S-LAYER PROTEIN"/>
    <property type="match status" value="1"/>
</dbReference>
<reference evidence="3 4" key="1">
    <citation type="submission" date="2016-02" db="EMBL/GenBank/DDBJ databases">
        <title>Complete Genome of H5569, the type strain of the newly described species Haematospirillium jordaniae.</title>
        <authorList>
            <person name="Nicholson A.C."/>
            <person name="Humrighouse B.W."/>
            <person name="Loparov V."/>
            <person name="McQuiston J.R."/>
        </authorList>
    </citation>
    <scope>NUCLEOTIDE SEQUENCE [LARGE SCALE GENOMIC DNA]</scope>
    <source>
        <strain evidence="3 4">H5569</strain>
    </source>
</reference>
<dbReference type="NCBIfam" id="TIGR03661">
    <property type="entry name" value="T1SS_VCA0849"/>
    <property type="match status" value="1"/>
</dbReference>
<dbReference type="Gene3D" id="2.150.10.10">
    <property type="entry name" value="Serralysin-like metalloprotease, C-terminal"/>
    <property type="match status" value="3"/>
</dbReference>
<organism evidence="3 4">
    <name type="scientific">Haematospirillum jordaniae</name>
    <dbReference type="NCBI Taxonomy" id="1549855"/>
    <lineage>
        <taxon>Bacteria</taxon>
        <taxon>Pseudomonadati</taxon>
        <taxon>Pseudomonadota</taxon>
        <taxon>Alphaproteobacteria</taxon>
        <taxon>Rhodospirillales</taxon>
        <taxon>Novispirillaceae</taxon>
        <taxon>Haematospirillum</taxon>
    </lineage>
</organism>
<dbReference type="InterPro" id="IPR018511">
    <property type="entry name" value="Hemolysin-typ_Ca-bd_CS"/>
</dbReference>
<dbReference type="SUPFAM" id="SSF51120">
    <property type="entry name" value="beta-Roll"/>
    <property type="match status" value="3"/>
</dbReference>
<protein>
    <submittedName>
        <fullName evidence="3">Uncharacterized protein</fullName>
    </submittedName>
</protein>
<evidence type="ECO:0000313" key="4">
    <source>
        <dbReference type="Proteomes" id="UP000076066"/>
    </source>
</evidence>
<dbReference type="GO" id="GO:0005576">
    <property type="term" value="C:extracellular region"/>
    <property type="evidence" value="ECO:0007669"/>
    <property type="project" value="UniProtKB-SubCell"/>
</dbReference>
<gene>
    <name evidence="3" type="ORF">AY555_05065</name>
</gene>
<dbReference type="InterPro" id="IPR001343">
    <property type="entry name" value="Hemolysn_Ca-bd"/>
</dbReference>
<evidence type="ECO:0000256" key="2">
    <source>
        <dbReference type="ARBA" id="ARBA00022525"/>
    </source>
</evidence>
<dbReference type="InterPro" id="IPR011049">
    <property type="entry name" value="Serralysin-like_metalloprot_C"/>
</dbReference>